<keyword evidence="6" id="KW-1185">Reference proteome</keyword>
<evidence type="ECO:0000256" key="2">
    <source>
        <dbReference type="ARBA" id="ARBA00022598"/>
    </source>
</evidence>
<dbReference type="SUPFAM" id="SSF56801">
    <property type="entry name" value="Acetyl-CoA synthetase-like"/>
    <property type="match status" value="1"/>
</dbReference>
<evidence type="ECO:0000259" key="3">
    <source>
        <dbReference type="Pfam" id="PF00501"/>
    </source>
</evidence>
<dbReference type="PANTHER" id="PTHR24096:SF149">
    <property type="entry name" value="AMP-BINDING DOMAIN-CONTAINING PROTEIN-RELATED"/>
    <property type="match status" value="1"/>
</dbReference>
<dbReference type="Gene3D" id="3.30.300.30">
    <property type="match status" value="1"/>
</dbReference>
<dbReference type="EMBL" id="ML996256">
    <property type="protein sequence ID" value="KAF2729107.1"/>
    <property type="molecule type" value="Genomic_DNA"/>
</dbReference>
<organism evidence="5 6">
    <name type="scientific">Polyplosphaeria fusca</name>
    <dbReference type="NCBI Taxonomy" id="682080"/>
    <lineage>
        <taxon>Eukaryota</taxon>
        <taxon>Fungi</taxon>
        <taxon>Dikarya</taxon>
        <taxon>Ascomycota</taxon>
        <taxon>Pezizomycotina</taxon>
        <taxon>Dothideomycetes</taxon>
        <taxon>Pleosporomycetidae</taxon>
        <taxon>Pleosporales</taxon>
        <taxon>Tetraplosphaeriaceae</taxon>
        <taxon>Polyplosphaeria</taxon>
    </lineage>
</organism>
<dbReference type="OrthoDB" id="1898221at2759"/>
<proteinExistence type="inferred from homology"/>
<gene>
    <name evidence="5" type="ORF">EJ04DRAFT_589852</name>
</gene>
<dbReference type="FunFam" id="3.30.300.30:FF:000007">
    <property type="entry name" value="4-coumarate--CoA ligase 2"/>
    <property type="match status" value="1"/>
</dbReference>
<comment type="similarity">
    <text evidence="1">Belongs to the ATP-dependent AMP-binding enzyme family.</text>
</comment>
<dbReference type="Pfam" id="PF00501">
    <property type="entry name" value="AMP-binding"/>
    <property type="match status" value="1"/>
</dbReference>
<dbReference type="InterPro" id="IPR000873">
    <property type="entry name" value="AMP-dep_synth/lig_dom"/>
</dbReference>
<dbReference type="InterPro" id="IPR020845">
    <property type="entry name" value="AMP-binding_CS"/>
</dbReference>
<dbReference type="Proteomes" id="UP000799444">
    <property type="component" value="Unassembled WGS sequence"/>
</dbReference>
<comment type="caution">
    <text evidence="5">The sequence shown here is derived from an EMBL/GenBank/DDBJ whole genome shotgun (WGS) entry which is preliminary data.</text>
</comment>
<accession>A0A9P4QKN8</accession>
<protein>
    <submittedName>
        <fullName evidence="5">4-coumarate-CoA ligase</fullName>
    </submittedName>
</protein>
<feature type="domain" description="AMP-binding enzyme C-terminal" evidence="4">
    <location>
        <begin position="466"/>
        <end position="541"/>
    </location>
</feature>
<dbReference type="Pfam" id="PF13193">
    <property type="entry name" value="AMP-binding_C"/>
    <property type="match status" value="1"/>
</dbReference>
<dbReference type="InterPro" id="IPR042099">
    <property type="entry name" value="ANL_N_sf"/>
</dbReference>
<evidence type="ECO:0000256" key="1">
    <source>
        <dbReference type="ARBA" id="ARBA00006432"/>
    </source>
</evidence>
<dbReference type="GO" id="GO:0019748">
    <property type="term" value="P:secondary metabolic process"/>
    <property type="evidence" value="ECO:0007669"/>
    <property type="project" value="TreeGrafter"/>
</dbReference>
<keyword evidence="2 5" id="KW-0436">Ligase</keyword>
<dbReference type="AlphaFoldDB" id="A0A9P4QKN8"/>
<dbReference type="InterPro" id="IPR025110">
    <property type="entry name" value="AMP-bd_C"/>
</dbReference>
<dbReference type="InterPro" id="IPR045851">
    <property type="entry name" value="AMP-bd_C_sf"/>
</dbReference>
<name>A0A9P4QKN8_9PLEO</name>
<evidence type="ECO:0000313" key="5">
    <source>
        <dbReference type="EMBL" id="KAF2729107.1"/>
    </source>
</evidence>
<evidence type="ECO:0000259" key="4">
    <source>
        <dbReference type="Pfam" id="PF13193"/>
    </source>
</evidence>
<dbReference type="PANTHER" id="PTHR24096">
    <property type="entry name" value="LONG-CHAIN-FATTY-ACID--COA LIGASE"/>
    <property type="match status" value="1"/>
</dbReference>
<evidence type="ECO:0000313" key="6">
    <source>
        <dbReference type="Proteomes" id="UP000799444"/>
    </source>
</evidence>
<dbReference type="Gene3D" id="3.40.50.12780">
    <property type="entry name" value="N-terminal domain of ligase-like"/>
    <property type="match status" value="1"/>
</dbReference>
<dbReference type="PROSITE" id="PS00455">
    <property type="entry name" value="AMP_BINDING"/>
    <property type="match status" value="1"/>
</dbReference>
<feature type="domain" description="AMP-dependent synthetase/ligase" evidence="3">
    <location>
        <begin position="49"/>
        <end position="417"/>
    </location>
</feature>
<dbReference type="GO" id="GO:0016405">
    <property type="term" value="F:CoA-ligase activity"/>
    <property type="evidence" value="ECO:0007669"/>
    <property type="project" value="TreeGrafter"/>
</dbReference>
<reference evidence="5" key="1">
    <citation type="journal article" date="2020" name="Stud. Mycol.">
        <title>101 Dothideomycetes genomes: a test case for predicting lifestyles and emergence of pathogens.</title>
        <authorList>
            <person name="Haridas S."/>
            <person name="Albert R."/>
            <person name="Binder M."/>
            <person name="Bloem J."/>
            <person name="Labutti K."/>
            <person name="Salamov A."/>
            <person name="Andreopoulos B."/>
            <person name="Baker S."/>
            <person name="Barry K."/>
            <person name="Bills G."/>
            <person name="Bluhm B."/>
            <person name="Cannon C."/>
            <person name="Castanera R."/>
            <person name="Culley D."/>
            <person name="Daum C."/>
            <person name="Ezra D."/>
            <person name="Gonzalez J."/>
            <person name="Henrissat B."/>
            <person name="Kuo A."/>
            <person name="Liang C."/>
            <person name="Lipzen A."/>
            <person name="Lutzoni F."/>
            <person name="Magnuson J."/>
            <person name="Mondo S."/>
            <person name="Nolan M."/>
            <person name="Ohm R."/>
            <person name="Pangilinan J."/>
            <person name="Park H.-J."/>
            <person name="Ramirez L."/>
            <person name="Alfaro M."/>
            <person name="Sun H."/>
            <person name="Tritt A."/>
            <person name="Yoshinaga Y."/>
            <person name="Zwiers L.-H."/>
            <person name="Turgeon B."/>
            <person name="Goodwin S."/>
            <person name="Spatafora J."/>
            <person name="Crous P."/>
            <person name="Grigoriev I."/>
        </authorList>
    </citation>
    <scope>NUCLEOTIDE SEQUENCE</scope>
    <source>
        <strain evidence="5">CBS 125425</strain>
    </source>
</reference>
<sequence>MGIIRLYDKTYKSNTPECEIPSLDLLTLLFESPYCTAKEDTILHAEAHDPSIHITKSDAKRLTKRLAYVLRNEFGIGSQEPGQDIVLAVSSGQHLLPVIFYAVIAAAGVYTAASPASTTWELGRQIEDGPAKLVICSRDVKHVAVEAAQQQGIAPSRVLVLESSPAFTLESADGSWSSSLGPELEWERITDPDELANTSIALVYSSGTTGPPKGVKLSHTNMIAEALLPADINRRVYASRNEPHLNIRTLAHLPPAHISGVQGYFVNPFLDDGTVFWMPKFSFPDFLKYCKQHSITTFFTPPPVLLAIAKHPLVTDQLRSVRIVYTGAAPINAGLQKAAGAKMGNGSVFISQTWGMTEACGGATHMPPYENDDYVGSVSPLMPNMLLRIVDDDGKDVPDGHSGEALLKGSLLTKGYHNNPQATADSFENGWFRTGDVAQIKDGVLFIVDRKKELIKHKALPIAPAELEALLISHPLVADAAVIGIPTEDGDEVPRAYVVADKSSISAETIIEFVKDNVSEHKQLRGGVVYIDAIPRTPSGKILRKELREAAKQEVATP</sequence>